<evidence type="ECO:0000313" key="2">
    <source>
        <dbReference type="Proteomes" id="UP000463951"/>
    </source>
</evidence>
<gene>
    <name evidence="1" type="ORF">SSPO_001380</name>
</gene>
<dbReference type="AlphaFoldDB" id="A0A499UCM2"/>
<protein>
    <submittedName>
        <fullName evidence="1">Uncharacterized protein</fullName>
    </submittedName>
</protein>
<proteinExistence type="predicted"/>
<name>A0A499UCM2_9ACTN</name>
<dbReference type="Proteomes" id="UP000463951">
    <property type="component" value="Chromosome"/>
</dbReference>
<accession>A0A499UCM2</accession>
<evidence type="ECO:0000313" key="1">
    <source>
        <dbReference type="EMBL" id="BBJ37420.1"/>
    </source>
</evidence>
<sequence length="223" mass="24477">MSKHNVRLRRDGVPPIVIADATEAGCQAGVLVIRTGSLAARPAVLAVPAEWAQTFLLSQQVTADAAEESYWNLLPVMNAGAASEETTELGRAKEAWLKAQPWDRALRTIPVTQRHPLIHFPYAGHVGLLVTPPCADARTLIIFDPLQIRRMEAHFCEAMARAQLSLTATSLKPAPRVRAARESWAQQPWPMAQVARPTKQQAEEVIAGLHADFLRRRGHPQGA</sequence>
<reference evidence="1 2" key="1">
    <citation type="journal article" date="2020" name="Int. J. Syst. Evol. Microbiol.">
        <title>Reclassification of Streptomyces castelarensis and Streptomyces sporoclivatus as later heterotypic synonyms of Streptomyces antimycoticus.</title>
        <authorList>
            <person name="Komaki H."/>
            <person name="Tamura T."/>
        </authorList>
    </citation>
    <scope>NUCLEOTIDE SEQUENCE [LARGE SCALE GENOMIC DNA]</scope>
    <source>
        <strain evidence="1 2">NBRC 100767</strain>
    </source>
</reference>
<dbReference type="EMBL" id="AP019620">
    <property type="protein sequence ID" value="BBJ37420.1"/>
    <property type="molecule type" value="Genomic_DNA"/>
</dbReference>
<organism evidence="1 2">
    <name type="scientific">Streptomyces antimycoticus</name>
    <dbReference type="NCBI Taxonomy" id="68175"/>
    <lineage>
        <taxon>Bacteria</taxon>
        <taxon>Bacillati</taxon>
        <taxon>Actinomycetota</taxon>
        <taxon>Actinomycetes</taxon>
        <taxon>Kitasatosporales</taxon>
        <taxon>Streptomycetaceae</taxon>
        <taxon>Streptomyces</taxon>
        <taxon>Streptomyces violaceusniger group</taxon>
    </lineage>
</organism>